<evidence type="ECO:0000313" key="3">
    <source>
        <dbReference type="EMBL" id="GFZ18756.1"/>
    </source>
</evidence>
<protein>
    <submittedName>
        <fullName evidence="3">Uncharacterized protein</fullName>
    </submittedName>
</protein>
<evidence type="ECO:0000256" key="2">
    <source>
        <dbReference type="SAM" id="MobiDB-lite"/>
    </source>
</evidence>
<accession>A0A7J0H6N3</accession>
<keyword evidence="1" id="KW-0175">Coiled coil</keyword>
<evidence type="ECO:0000256" key="1">
    <source>
        <dbReference type="SAM" id="Coils"/>
    </source>
</evidence>
<sequence length="624" mass="69706">MSSESVNEGLVVASERKQSEGIDFDTSSNHHDRAEEVVKKEQSSEWPSSEQSIKSGKDDLTLAQLSKAAPRSHSSSYTGNRKKKPKEMHDDFCCPIKEGEEDGDEAIWFQIKAWASYDILQVTPTKKGYANSQGGESLLLHTKLVEGDVLIFQLVETNKFKVYVVRANDLTEVDGALGLLNLDAHIKQNDAGKDDADNSEIAPNNKKRKRLKSLPLAVIKKKKKIGLPKSVAKSIQSAKQFENDCEEVHLEVPAGPRLSGSAVRFRDVKSFTDFNILVDGLCIDSELPEHIRVKYYARAAALLQQNTLIHARLFRGLNSKLVAGIVCETVNIADAIRACKLTTSRDEYLIWEKTLKSFELMGMSDAKSGKGRAEDEIRDLEAKLVELKQASEKFGRNITYLLSSPEFGLLVRANDLTEVDGALGLLNLDAHIKQNDAGKDDADNSEIPPNNKKRKRLKSLPLAVHLEVPAGPRLSGSAVRFRDVKSFTDFNILVDGLCIDSELPEHIRPDAIRACKLTTSRDEYLIWEKTLKSFELMGMSVGFLRARLRHLLILAFESDDARDARRYLDAKSGKGRAEDEIRDLEAKLVELKQASEKFGADIESLKSKAESFEHKFQEEIDAPW</sequence>
<keyword evidence="4" id="KW-1185">Reference proteome</keyword>
<organism evidence="3 4">
    <name type="scientific">Actinidia rufa</name>
    <dbReference type="NCBI Taxonomy" id="165716"/>
    <lineage>
        <taxon>Eukaryota</taxon>
        <taxon>Viridiplantae</taxon>
        <taxon>Streptophyta</taxon>
        <taxon>Embryophyta</taxon>
        <taxon>Tracheophyta</taxon>
        <taxon>Spermatophyta</taxon>
        <taxon>Magnoliopsida</taxon>
        <taxon>eudicotyledons</taxon>
        <taxon>Gunneridae</taxon>
        <taxon>Pentapetalae</taxon>
        <taxon>asterids</taxon>
        <taxon>Ericales</taxon>
        <taxon>Actinidiaceae</taxon>
        <taxon>Actinidia</taxon>
    </lineage>
</organism>
<feature type="region of interest" description="Disordered" evidence="2">
    <location>
        <begin position="1"/>
        <end position="90"/>
    </location>
</feature>
<proteinExistence type="predicted"/>
<dbReference type="AlphaFoldDB" id="A0A7J0H6N3"/>
<feature type="compositionally biased region" description="Basic and acidic residues" evidence="2">
    <location>
        <begin position="28"/>
        <end position="43"/>
    </location>
</feature>
<feature type="coiled-coil region" evidence="1">
    <location>
        <begin position="363"/>
        <end position="397"/>
    </location>
</feature>
<comment type="caution">
    <text evidence="3">The sequence shown here is derived from an EMBL/GenBank/DDBJ whole genome shotgun (WGS) entry which is preliminary data.</text>
</comment>
<feature type="coiled-coil region" evidence="1">
    <location>
        <begin position="574"/>
        <end position="601"/>
    </location>
</feature>
<name>A0A7J0H6N3_9ERIC</name>
<reference evidence="3 4" key="1">
    <citation type="submission" date="2019-07" db="EMBL/GenBank/DDBJ databases">
        <title>De Novo Assembly of kiwifruit Actinidia rufa.</title>
        <authorList>
            <person name="Sugita-Konishi S."/>
            <person name="Sato K."/>
            <person name="Mori E."/>
            <person name="Abe Y."/>
            <person name="Kisaki G."/>
            <person name="Hamano K."/>
            <person name="Suezawa K."/>
            <person name="Otani M."/>
            <person name="Fukuda T."/>
            <person name="Manabe T."/>
            <person name="Gomi K."/>
            <person name="Tabuchi M."/>
            <person name="Akimitsu K."/>
            <person name="Kataoka I."/>
        </authorList>
    </citation>
    <scope>NUCLEOTIDE SEQUENCE [LARGE SCALE GENOMIC DNA]</scope>
    <source>
        <strain evidence="4">cv. Fuchu</strain>
    </source>
</reference>
<gene>
    <name evidence="3" type="ORF">Acr_27g0004950</name>
</gene>
<feature type="compositionally biased region" description="Low complexity" evidence="2">
    <location>
        <begin position="44"/>
        <end position="54"/>
    </location>
</feature>
<evidence type="ECO:0000313" key="4">
    <source>
        <dbReference type="Proteomes" id="UP000585474"/>
    </source>
</evidence>
<dbReference type="OrthoDB" id="1909330at2759"/>
<dbReference type="Proteomes" id="UP000585474">
    <property type="component" value="Unassembled WGS sequence"/>
</dbReference>
<dbReference type="EMBL" id="BJWL01000027">
    <property type="protein sequence ID" value="GFZ18756.1"/>
    <property type="molecule type" value="Genomic_DNA"/>
</dbReference>